<reference evidence="2" key="1">
    <citation type="submission" date="2021-02" db="EMBL/GenBank/DDBJ databases">
        <authorList>
            <person name="Dougan E. K."/>
            <person name="Rhodes N."/>
            <person name="Thang M."/>
            <person name="Chan C."/>
        </authorList>
    </citation>
    <scope>NUCLEOTIDE SEQUENCE</scope>
</reference>
<feature type="transmembrane region" description="Helical" evidence="1">
    <location>
        <begin position="608"/>
        <end position="631"/>
    </location>
</feature>
<keyword evidence="1" id="KW-0472">Membrane</keyword>
<keyword evidence="1" id="KW-0812">Transmembrane</keyword>
<dbReference type="PANTHER" id="PTHR45892:SF1">
    <property type="entry name" value="AMINOACYLASE-1"/>
    <property type="match status" value="1"/>
</dbReference>
<keyword evidence="3" id="KW-1185">Reference proteome</keyword>
<feature type="transmembrane region" description="Helical" evidence="1">
    <location>
        <begin position="516"/>
        <end position="535"/>
    </location>
</feature>
<proteinExistence type="predicted"/>
<dbReference type="OrthoDB" id="3064516at2759"/>
<dbReference type="PANTHER" id="PTHR45892">
    <property type="entry name" value="AMINOACYLASE-1"/>
    <property type="match status" value="1"/>
</dbReference>
<dbReference type="Pfam" id="PF01546">
    <property type="entry name" value="Peptidase_M20"/>
    <property type="match status" value="1"/>
</dbReference>
<feature type="transmembrane region" description="Helical" evidence="1">
    <location>
        <begin position="480"/>
        <end position="504"/>
    </location>
</feature>
<evidence type="ECO:0000313" key="2">
    <source>
        <dbReference type="EMBL" id="CAE7022019.1"/>
    </source>
</evidence>
<evidence type="ECO:0000313" key="3">
    <source>
        <dbReference type="Proteomes" id="UP000604046"/>
    </source>
</evidence>
<comment type="caution">
    <text evidence="2">The sequence shown here is derived from an EMBL/GenBank/DDBJ whole genome shotgun (WGS) entry which is preliminary data.</text>
</comment>
<accession>A0A812I6U0</accession>
<dbReference type="Proteomes" id="UP000604046">
    <property type="component" value="Unassembled WGS sequence"/>
</dbReference>
<feature type="transmembrane region" description="Helical" evidence="1">
    <location>
        <begin position="541"/>
        <end position="563"/>
    </location>
</feature>
<dbReference type="FunFam" id="1.10.150.900:FF:000001">
    <property type="entry name" value="Aminoacylase-1, putative"/>
    <property type="match status" value="1"/>
</dbReference>
<dbReference type="InterPro" id="IPR002933">
    <property type="entry name" value="Peptidase_M20"/>
</dbReference>
<keyword evidence="1" id="KW-1133">Transmembrane helix</keyword>
<dbReference type="AlphaFoldDB" id="A0A812I6U0"/>
<dbReference type="Gene3D" id="1.10.150.900">
    <property type="match status" value="1"/>
</dbReference>
<protein>
    <submittedName>
        <fullName evidence="2">Acy1 protein</fullName>
    </submittedName>
</protein>
<sequence>MLRCGVSNDNGKTFCLNVIPTEAEAGFDVRITPDLKPKDFQNLLDQWCKEADGITWQIAPWTRALHEHHITAPDDSNPWWVAFRDVMSTMSFDVEPEVFPAATDSRFLRELGIPALGFSPMRRCPILLHEHDEYIPVDVFMSGIDVYVGLIEALASKEKLQGEDEASVARLTSLDFARDFSHTACLQQHATRARRARRARSAQRPQRAERVEGAEDMSANFGLQTFMLVVLRSFAAVCRLCSPSGDGLRESVRSMEETPFLIYAFDGWILRSLQGGVRVLSAVTWFSHIPVSPTEEHMQSICSWCSTDTVSIDFEDAGKVRCLDMPELRTVVARATRRVLKAGLALLTPLRLAVLLGSLGTDMSFETSLDVYSNGLRQVGWRVLTEVNAVFVTVVFFLHREWACATVSLVLNATSWTLCALDVLLAQDPTSPLEEAQRSLARGLATPAWRGLWDYEQQIQAPGLGLLVPYGMTLIQDLDAAAAISGLFAALAAATSLASARVDFNCDWPNQRGQASVVYTLQPCTTYWLYTSYLIGSMAEFTAFAVVSCVLHPLVACLGYALAIEVNTRCSANGFFMESLLAPHVMFFGLQTRVLGTPARRDLAGPGWPAALCMLLRLALPLACCFVPLAHDQEPWQRLGRPIGRAVLEEFEKPTAAAVAAAKACVIHRACSRPAQGIIFDKVCS</sequence>
<name>A0A812I6U0_9DINO</name>
<gene>
    <name evidence="2" type="primary">Acy1</name>
    <name evidence="2" type="ORF">SNAT2548_LOCUS2902</name>
</gene>
<feature type="transmembrane region" description="Helical" evidence="1">
    <location>
        <begin position="575"/>
        <end position="596"/>
    </location>
</feature>
<dbReference type="EMBL" id="CAJNDS010000174">
    <property type="protein sequence ID" value="CAE7022019.1"/>
    <property type="molecule type" value="Genomic_DNA"/>
</dbReference>
<organism evidence="2 3">
    <name type="scientific">Symbiodinium natans</name>
    <dbReference type="NCBI Taxonomy" id="878477"/>
    <lineage>
        <taxon>Eukaryota</taxon>
        <taxon>Sar</taxon>
        <taxon>Alveolata</taxon>
        <taxon>Dinophyceae</taxon>
        <taxon>Suessiales</taxon>
        <taxon>Symbiodiniaceae</taxon>
        <taxon>Symbiodinium</taxon>
    </lineage>
</organism>
<dbReference type="InterPro" id="IPR052083">
    <property type="entry name" value="Aminoacylase-1_M20A"/>
</dbReference>
<dbReference type="GO" id="GO:0004046">
    <property type="term" value="F:aminoacylase activity"/>
    <property type="evidence" value="ECO:0007669"/>
    <property type="project" value="TreeGrafter"/>
</dbReference>
<dbReference type="SUPFAM" id="SSF53187">
    <property type="entry name" value="Zn-dependent exopeptidases"/>
    <property type="match status" value="1"/>
</dbReference>
<evidence type="ECO:0000256" key="1">
    <source>
        <dbReference type="SAM" id="Phobius"/>
    </source>
</evidence>